<keyword evidence="3 4" id="KW-0067">ATP-binding</keyword>
<evidence type="ECO:0000259" key="5">
    <source>
        <dbReference type="PROSITE" id="PS50975"/>
    </source>
</evidence>
<evidence type="ECO:0000256" key="1">
    <source>
        <dbReference type="ARBA" id="ARBA00022598"/>
    </source>
</evidence>
<dbReference type="Pfam" id="PF15632">
    <property type="entry name" value="ATPgrasp_Ter"/>
    <property type="match status" value="1"/>
</dbReference>
<evidence type="ECO:0000256" key="3">
    <source>
        <dbReference type="ARBA" id="ARBA00022840"/>
    </source>
</evidence>
<evidence type="ECO:0000313" key="7">
    <source>
        <dbReference type="Proteomes" id="UP001139289"/>
    </source>
</evidence>
<accession>A0A9X1S0U2</accession>
<dbReference type="Gene3D" id="3.30.470.20">
    <property type="entry name" value="ATP-grasp fold, B domain"/>
    <property type="match status" value="1"/>
</dbReference>
<name>A0A9X1S0U2_9MICO</name>
<evidence type="ECO:0000313" key="6">
    <source>
        <dbReference type="EMBL" id="MCC2029637.1"/>
    </source>
</evidence>
<dbReference type="AlphaFoldDB" id="A0A9X1S0U2"/>
<evidence type="ECO:0000256" key="4">
    <source>
        <dbReference type="PROSITE-ProRule" id="PRU00409"/>
    </source>
</evidence>
<dbReference type="PANTHER" id="PTHR43055">
    <property type="entry name" value="FORMATE-DEPENDENT PHOSPHORIBOSYLGLYCINAMIDE FORMYLTRANSFERASE"/>
    <property type="match status" value="1"/>
</dbReference>
<evidence type="ECO:0000256" key="2">
    <source>
        <dbReference type="ARBA" id="ARBA00022741"/>
    </source>
</evidence>
<reference evidence="6" key="1">
    <citation type="submission" date="2021-04" db="EMBL/GenBank/DDBJ databases">
        <title>Microbacterium tenobrionis sp. nov. and Microbacterium allomyrinae sp. nov., isolated from larvae of Tenobrio molitor and Allomyrina dichotoma, respectively.</title>
        <authorList>
            <person name="Lee S.D."/>
        </authorList>
    </citation>
    <scope>NUCLEOTIDE SEQUENCE</scope>
    <source>
        <strain evidence="6">YMB-B2</strain>
    </source>
</reference>
<keyword evidence="1" id="KW-0436">Ligase</keyword>
<sequence length="396" mass="43005">MTPHRPTVLLGFAQAFAAIEAAWSLQEAGMQVIAFARRGTRSALRRVRDVHIHEVTPPEESVEQCLADLRMLVERVDPDAVLPLDDAALWLTSCMVFDRAVVIGPSPDSAAVALDKNAQITAAQAAGLLVPPTRLVRSAADLTDDLTWPVVVKPAEAVRADGDHLVRPRGTIAADRAELDEARSGLSDGPLLVQPYLHGTGEGVFGYVDDDGVAAISAHRRVRMVNPHGSASSACTSIDVPPEIERAVRRLISDLDWRGLFMVELLRDEDGTAWFMELNGRAWGSLALARRRGFEYPAWAAQFAMGLPQEPPAPAAPASVTARHLGREIAHLLFVLRGPRSQAVSGWPGTWATVRDLLRVSPGDRLYNWNAHRPSVLVSDTIGTLAELVAGRRVKR</sequence>
<proteinExistence type="predicted"/>
<dbReference type="GO" id="GO:0016874">
    <property type="term" value="F:ligase activity"/>
    <property type="evidence" value="ECO:0007669"/>
    <property type="project" value="UniProtKB-KW"/>
</dbReference>
<comment type="caution">
    <text evidence="6">The sequence shown here is derived from an EMBL/GenBank/DDBJ whole genome shotgun (WGS) entry which is preliminary data.</text>
</comment>
<dbReference type="PANTHER" id="PTHR43055:SF1">
    <property type="entry name" value="FORMATE-DEPENDENT PHOSPHORIBOSYLGLYCINAMIDE FORMYLTRANSFERASE"/>
    <property type="match status" value="1"/>
</dbReference>
<dbReference type="SUPFAM" id="SSF56059">
    <property type="entry name" value="Glutathione synthetase ATP-binding domain-like"/>
    <property type="match status" value="1"/>
</dbReference>
<protein>
    <recommendedName>
        <fullName evidence="5">ATP-grasp domain-containing protein</fullName>
    </recommendedName>
</protein>
<keyword evidence="7" id="KW-1185">Reference proteome</keyword>
<keyword evidence="2 4" id="KW-0547">Nucleotide-binding</keyword>
<dbReference type="EMBL" id="JAGTTM010000002">
    <property type="protein sequence ID" value="MCC2029637.1"/>
    <property type="molecule type" value="Genomic_DNA"/>
</dbReference>
<dbReference type="GO" id="GO:0046872">
    <property type="term" value="F:metal ion binding"/>
    <property type="evidence" value="ECO:0007669"/>
    <property type="project" value="InterPro"/>
</dbReference>
<feature type="domain" description="ATP-grasp" evidence="5">
    <location>
        <begin position="120"/>
        <end position="305"/>
    </location>
</feature>
<organism evidence="6 7">
    <name type="scientific">Microbacterium tenebrionis</name>
    <dbReference type="NCBI Taxonomy" id="2830665"/>
    <lineage>
        <taxon>Bacteria</taxon>
        <taxon>Bacillati</taxon>
        <taxon>Actinomycetota</taxon>
        <taxon>Actinomycetes</taxon>
        <taxon>Micrococcales</taxon>
        <taxon>Microbacteriaceae</taxon>
        <taxon>Microbacterium</taxon>
    </lineage>
</organism>
<dbReference type="Proteomes" id="UP001139289">
    <property type="component" value="Unassembled WGS sequence"/>
</dbReference>
<gene>
    <name evidence="6" type="ORF">KEC56_08915</name>
</gene>
<dbReference type="InterPro" id="IPR011761">
    <property type="entry name" value="ATP-grasp"/>
</dbReference>
<dbReference type="GO" id="GO:0005524">
    <property type="term" value="F:ATP binding"/>
    <property type="evidence" value="ECO:0007669"/>
    <property type="project" value="UniProtKB-UniRule"/>
</dbReference>
<dbReference type="RefSeq" id="WP_227530664.1">
    <property type="nucleotide sequence ID" value="NZ_JAGTTM010000002.1"/>
</dbReference>
<dbReference type="PROSITE" id="PS50975">
    <property type="entry name" value="ATP_GRASP"/>
    <property type="match status" value="1"/>
</dbReference>
<dbReference type="GO" id="GO:0005829">
    <property type="term" value="C:cytosol"/>
    <property type="evidence" value="ECO:0007669"/>
    <property type="project" value="TreeGrafter"/>
</dbReference>